<gene>
    <name evidence="2" type="ORF">AGRA3207_000527</name>
</gene>
<dbReference type="RefSeq" id="WP_231332952.1">
    <property type="nucleotide sequence ID" value="NZ_CP059572.1"/>
</dbReference>
<dbReference type="InterPro" id="IPR016624">
    <property type="entry name" value="UCP014753"/>
</dbReference>
<keyword evidence="3" id="KW-1185">Reference proteome</keyword>
<reference evidence="2" key="1">
    <citation type="submission" date="2020-07" db="EMBL/GenBank/DDBJ databases">
        <authorList>
            <person name="Tarantini F.S."/>
            <person name="Hong K.W."/>
            <person name="Chan K.G."/>
        </authorList>
    </citation>
    <scope>NUCLEOTIDE SEQUENCE</scope>
    <source>
        <strain evidence="2">32-07</strain>
    </source>
</reference>
<evidence type="ECO:0000313" key="2">
    <source>
        <dbReference type="EMBL" id="QXJ19916.1"/>
    </source>
</evidence>
<dbReference type="PANTHER" id="PTHR35339:SF4">
    <property type="entry name" value="LINALOOL DEHYDRATASE_ISOMERASE DOMAIN-CONTAINING PROTEIN"/>
    <property type="match status" value="1"/>
</dbReference>
<evidence type="ECO:0000259" key="1">
    <source>
        <dbReference type="Pfam" id="PF10022"/>
    </source>
</evidence>
<dbReference type="Pfam" id="PF10022">
    <property type="entry name" value="DUF2264"/>
    <property type="match status" value="1"/>
</dbReference>
<evidence type="ECO:0000313" key="3">
    <source>
        <dbReference type="Proteomes" id="UP001049518"/>
    </source>
</evidence>
<dbReference type="Proteomes" id="UP001049518">
    <property type="component" value="Chromosome"/>
</dbReference>
<protein>
    <submittedName>
        <fullName evidence="2">DUF2264 domain-containing protein</fullName>
    </submittedName>
</protein>
<dbReference type="InterPro" id="IPR049349">
    <property type="entry name" value="DUF2264_N"/>
</dbReference>
<sequence>MCAESLRSGVPWPEPDFTLSPYTGYTRAHWTAVADDWLLTAREFASPGHALIALPGRPSWSGLWSDRLEGFARTFLLASCRIAGASGQDPLDLAGWYAEGLAAGSDVAGVEGWPRGVGCRFPPAGLNQPIVEAANLAFALHLSRPWVFDRLDDGARNRLVGWLAHHAGLSTWDNNWSLFPAVIEAFLHSVGADTGGLRGAGRVAEVEEWYAGDGWYFDGRDGNADYYTAWGIQPLLWAWYAMRDPHGAAAARNRERLGATAAAVAAMIAPGGAPVHHGRSLTYRTAVLAPLWLAALEGCGPLRPGETRGIAGGVLRYFRDGGVDQDGPLPPGWRGPSPGTVQEYSGPASPYLAGLGFLGLLLPPGHPVWTATEEGHPAEDGDRVLEGPHWIVSRRRGVVRLVNHGRCRPAYWHPPGTRRDDPHYDKFGYSSHTAPAPHPDSIDGHFGLLDDGGRPTRRGPVLRSLTTGGLAASLHVPEVGGVPLAGVDVTSATLIRGDVELRCHLVRGAAGRAVREGGYCVAHDTPPETGSGGRCAWVSAGEGLGTSSTGLHGWDAAEAVEFPVGNAMGARCAVPVLSGRVDGDLSVHVSAHLLGVAADDGVVVPEVRVDRAGATVTVLWPGGGAPTRVDLAGLRRDLSGEA</sequence>
<accession>A0ABX8QNG5</accession>
<organism evidence="2 3">
    <name type="scientific">Actinomadura graeca</name>
    <dbReference type="NCBI Taxonomy" id="2750812"/>
    <lineage>
        <taxon>Bacteria</taxon>
        <taxon>Bacillati</taxon>
        <taxon>Actinomycetota</taxon>
        <taxon>Actinomycetes</taxon>
        <taxon>Streptosporangiales</taxon>
        <taxon>Thermomonosporaceae</taxon>
        <taxon>Actinomadura</taxon>
    </lineage>
</organism>
<feature type="domain" description="DUF2264" evidence="1">
    <location>
        <begin position="26"/>
        <end position="374"/>
    </location>
</feature>
<dbReference type="EMBL" id="CP059572">
    <property type="protein sequence ID" value="QXJ19916.1"/>
    <property type="molecule type" value="Genomic_DNA"/>
</dbReference>
<proteinExistence type="predicted"/>
<dbReference type="PANTHER" id="PTHR35339">
    <property type="entry name" value="LINALOOL DEHYDRATASE_ISOMERASE DOMAIN-CONTAINING PROTEIN"/>
    <property type="match status" value="1"/>
</dbReference>
<name>A0ABX8QNG5_9ACTN</name>